<name>A0AAW9NQU1_9BACL</name>
<protein>
    <submittedName>
        <fullName evidence="1">Serine protease</fullName>
    </submittedName>
</protein>
<dbReference type="Proteomes" id="UP001344888">
    <property type="component" value="Unassembled WGS sequence"/>
</dbReference>
<keyword evidence="1" id="KW-0378">Hydrolase</keyword>
<evidence type="ECO:0000313" key="2">
    <source>
        <dbReference type="Proteomes" id="UP001344888"/>
    </source>
</evidence>
<organism evidence="1 2">
    <name type="scientific">Metasolibacillus meyeri</name>
    <dbReference type="NCBI Taxonomy" id="1071052"/>
    <lineage>
        <taxon>Bacteria</taxon>
        <taxon>Bacillati</taxon>
        <taxon>Bacillota</taxon>
        <taxon>Bacilli</taxon>
        <taxon>Bacillales</taxon>
        <taxon>Caryophanaceae</taxon>
        <taxon>Metasolibacillus</taxon>
    </lineage>
</organism>
<keyword evidence="1" id="KW-0645">Protease</keyword>
<reference evidence="1 2" key="1">
    <citation type="submission" date="2023-03" db="EMBL/GenBank/DDBJ databases">
        <title>Bacillus Genome Sequencing.</title>
        <authorList>
            <person name="Dunlap C."/>
        </authorList>
    </citation>
    <scope>NUCLEOTIDE SEQUENCE [LARGE SCALE GENOMIC DNA]</scope>
    <source>
        <strain evidence="1 2">B-59205</strain>
    </source>
</reference>
<dbReference type="GO" id="GO:0006508">
    <property type="term" value="P:proteolysis"/>
    <property type="evidence" value="ECO:0007669"/>
    <property type="project" value="UniProtKB-KW"/>
</dbReference>
<dbReference type="AlphaFoldDB" id="A0AAW9NQU1"/>
<proteinExistence type="predicted"/>
<comment type="caution">
    <text evidence="1">The sequence shown here is derived from an EMBL/GenBank/DDBJ whole genome shotgun (WGS) entry which is preliminary data.</text>
</comment>
<evidence type="ECO:0000313" key="1">
    <source>
        <dbReference type="EMBL" id="MEC1180067.1"/>
    </source>
</evidence>
<keyword evidence="2" id="KW-1185">Reference proteome</keyword>
<dbReference type="RefSeq" id="WP_326124578.1">
    <property type="nucleotide sequence ID" value="NZ_JARSFG010000020.1"/>
</dbReference>
<gene>
    <name evidence="1" type="ORF">P9B03_16315</name>
</gene>
<sequence length="187" mass="21726">MNYFRLAQDKRVLHAVEPDGIARVIKKEYLTLERMNELDAIDRQFSVVEKKHNDYIDFIERPVALFSDVLKQLIEKYNPNCPFKPVILAEITKSKQTPYWLAIPPKIACLAPETEFHRDGTVKKLVIEEALAAPYPFFQVEGIHEPYVVVNIELAESILRRSFRGLRLQQVQTAGRWQELFAQTKGE</sequence>
<accession>A0AAW9NQU1</accession>
<dbReference type="GO" id="GO:0008233">
    <property type="term" value="F:peptidase activity"/>
    <property type="evidence" value="ECO:0007669"/>
    <property type="project" value="UniProtKB-KW"/>
</dbReference>
<dbReference type="EMBL" id="JARSFG010000020">
    <property type="protein sequence ID" value="MEC1180067.1"/>
    <property type="molecule type" value="Genomic_DNA"/>
</dbReference>